<feature type="repeat" description="ANK" evidence="3">
    <location>
        <begin position="965"/>
        <end position="997"/>
    </location>
</feature>
<dbReference type="PANTHER" id="PTHR24198">
    <property type="entry name" value="ANKYRIN REPEAT AND PROTEIN KINASE DOMAIN-CONTAINING PROTEIN"/>
    <property type="match status" value="1"/>
</dbReference>
<feature type="repeat" description="ANK" evidence="3">
    <location>
        <begin position="1173"/>
        <end position="1205"/>
    </location>
</feature>
<feature type="transmembrane region" description="Helical" evidence="4">
    <location>
        <begin position="233"/>
        <end position="258"/>
    </location>
</feature>
<evidence type="ECO:0000256" key="2">
    <source>
        <dbReference type="ARBA" id="ARBA00023043"/>
    </source>
</evidence>
<evidence type="ECO:0000256" key="3">
    <source>
        <dbReference type="PROSITE-ProRule" id="PRU00023"/>
    </source>
</evidence>
<keyword evidence="7" id="KW-1185">Reference proteome</keyword>
<keyword evidence="2 3" id="KW-0040">ANK repeat</keyword>
<feature type="transmembrane region" description="Helical" evidence="4">
    <location>
        <begin position="65"/>
        <end position="86"/>
    </location>
</feature>
<dbReference type="PROSITE" id="PS50297">
    <property type="entry name" value="ANK_REP_REGION"/>
    <property type="match status" value="5"/>
</dbReference>
<reference evidence="6" key="2">
    <citation type="submission" date="2023-06" db="EMBL/GenBank/DDBJ databases">
        <authorList>
            <consortium name="Lawrence Berkeley National Laboratory"/>
            <person name="Mondo S.J."/>
            <person name="Hensen N."/>
            <person name="Bonometti L."/>
            <person name="Westerberg I."/>
            <person name="Brannstrom I.O."/>
            <person name="Guillou S."/>
            <person name="Cros-Aarteil S."/>
            <person name="Calhoun S."/>
            <person name="Haridas S."/>
            <person name="Kuo A."/>
            <person name="Pangilinan J."/>
            <person name="Riley R."/>
            <person name="Labutti K."/>
            <person name="Andreopoulos B."/>
            <person name="Lipzen A."/>
            <person name="Chen C."/>
            <person name="Yanf M."/>
            <person name="Daum C."/>
            <person name="Ng V."/>
            <person name="Clum A."/>
            <person name="Steindorff A."/>
            <person name="Ohm R."/>
            <person name="Martin F."/>
            <person name="Silar P."/>
            <person name="Natvig D."/>
            <person name="Lalanne C."/>
            <person name="Gautier V."/>
            <person name="Ament-Velasquez S.L."/>
            <person name="Kruys A."/>
            <person name="Hutchinson M.I."/>
            <person name="Powell A.J."/>
            <person name="Barry K."/>
            <person name="Miller A.N."/>
            <person name="Grigoriev I.V."/>
            <person name="Debuchy R."/>
            <person name="Gladieux P."/>
            <person name="Thoren M.H."/>
            <person name="Johannesson H."/>
        </authorList>
    </citation>
    <scope>NUCLEOTIDE SEQUENCE</scope>
    <source>
        <strain evidence="6">PSN324</strain>
    </source>
</reference>
<dbReference type="Proteomes" id="UP001321749">
    <property type="component" value="Unassembled WGS sequence"/>
</dbReference>
<name>A0AAV9HFL7_9PEZI</name>
<reference evidence="6" key="1">
    <citation type="journal article" date="2023" name="Mol. Phylogenet. Evol.">
        <title>Genome-scale phylogeny and comparative genomics of the fungal order Sordariales.</title>
        <authorList>
            <person name="Hensen N."/>
            <person name="Bonometti L."/>
            <person name="Westerberg I."/>
            <person name="Brannstrom I.O."/>
            <person name="Guillou S."/>
            <person name="Cros-Aarteil S."/>
            <person name="Calhoun S."/>
            <person name="Haridas S."/>
            <person name="Kuo A."/>
            <person name="Mondo S."/>
            <person name="Pangilinan J."/>
            <person name="Riley R."/>
            <person name="LaButti K."/>
            <person name="Andreopoulos B."/>
            <person name="Lipzen A."/>
            <person name="Chen C."/>
            <person name="Yan M."/>
            <person name="Daum C."/>
            <person name="Ng V."/>
            <person name="Clum A."/>
            <person name="Steindorff A."/>
            <person name="Ohm R.A."/>
            <person name="Martin F."/>
            <person name="Silar P."/>
            <person name="Natvig D.O."/>
            <person name="Lalanne C."/>
            <person name="Gautier V."/>
            <person name="Ament-Velasquez S.L."/>
            <person name="Kruys A."/>
            <person name="Hutchinson M.I."/>
            <person name="Powell A.J."/>
            <person name="Barry K."/>
            <person name="Miller A.N."/>
            <person name="Grigoriev I.V."/>
            <person name="Debuchy R."/>
            <person name="Gladieux P."/>
            <person name="Hiltunen Thoren M."/>
            <person name="Johannesson H."/>
        </authorList>
    </citation>
    <scope>NUCLEOTIDE SEQUENCE</scope>
    <source>
        <strain evidence="6">PSN324</strain>
    </source>
</reference>
<keyword evidence="4" id="KW-0812">Transmembrane</keyword>
<feature type="repeat" description="ANK" evidence="3">
    <location>
        <begin position="1206"/>
        <end position="1230"/>
    </location>
</feature>
<dbReference type="InterPro" id="IPR036770">
    <property type="entry name" value="Ankyrin_rpt-contain_sf"/>
</dbReference>
<keyword evidence="1" id="KW-0677">Repeat</keyword>
<keyword evidence="4" id="KW-1133">Transmembrane helix</keyword>
<feature type="transmembrane region" description="Helical" evidence="4">
    <location>
        <begin position="270"/>
        <end position="293"/>
    </location>
</feature>
<keyword evidence="4" id="KW-0472">Membrane</keyword>
<gene>
    <name evidence="6" type="ORF">QBC42DRAFT_340405</name>
</gene>
<dbReference type="PRINTS" id="PR01415">
    <property type="entry name" value="ANKYRIN"/>
</dbReference>
<keyword evidence="5" id="KW-0732">Signal</keyword>
<evidence type="ECO:0000256" key="4">
    <source>
        <dbReference type="SAM" id="Phobius"/>
    </source>
</evidence>
<feature type="signal peptide" evidence="5">
    <location>
        <begin position="1"/>
        <end position="25"/>
    </location>
</feature>
<dbReference type="SMART" id="SM00248">
    <property type="entry name" value="ANK"/>
    <property type="match status" value="8"/>
</dbReference>
<feature type="transmembrane region" description="Helical" evidence="4">
    <location>
        <begin position="352"/>
        <end position="371"/>
    </location>
</feature>
<dbReference type="AlphaFoldDB" id="A0AAV9HFL7"/>
<evidence type="ECO:0000256" key="1">
    <source>
        <dbReference type="ARBA" id="ARBA00022737"/>
    </source>
</evidence>
<dbReference type="Gene3D" id="1.25.40.20">
    <property type="entry name" value="Ankyrin repeat-containing domain"/>
    <property type="match status" value="2"/>
</dbReference>
<feature type="repeat" description="ANK" evidence="3">
    <location>
        <begin position="998"/>
        <end position="1032"/>
    </location>
</feature>
<evidence type="ECO:0000256" key="5">
    <source>
        <dbReference type="SAM" id="SignalP"/>
    </source>
</evidence>
<comment type="caution">
    <text evidence="6">The sequence shown here is derived from an EMBL/GenBank/DDBJ whole genome shotgun (WGS) entry which is preliminary data.</text>
</comment>
<dbReference type="Pfam" id="PF12796">
    <property type="entry name" value="Ank_2"/>
    <property type="match status" value="3"/>
</dbReference>
<feature type="chain" id="PRO_5043990041" description="Ankyrin repeat protein" evidence="5">
    <location>
        <begin position="26"/>
        <end position="1230"/>
    </location>
</feature>
<dbReference type="PANTHER" id="PTHR24198:SF165">
    <property type="entry name" value="ANKYRIN REPEAT-CONTAINING PROTEIN-RELATED"/>
    <property type="match status" value="1"/>
</dbReference>
<sequence length="1230" mass="136304">MMLAAEQLRLLAGVYLAACAACAAADTGDDIANNLPTDLAPLLALFGERVTTQFMSQSTGWADNIILAMAPLGIVTAIVGAIRVGGPSWLKSIIGRARESRAVAESELMSSTSNEVCELWNGGEVVRVMGAGPIREFILLLPEEGEKNEPEKPIIAQNVRVMEMKDGGNKHLKDDAPHIRERIFGRLIRRDRGDEELDDSPVILRNTIGHGPNLVPAPNLTLNVQNQVGRGELYAIVALGIILQLGVVVFSGFATYHLTLRKDGNPVAGYAFPCTAIGTLLLVAGILTCAYVVETSTTESRYRPAAGKAARIVWLQRSGTVNDQAFEPFAVFPESAQLLVTTSRRAREPKHVAATIGTMVSICGFVAQFVGLRGMHWSAPLAQLGATVVMTILRTWVRRNLAKPLRSQPLVPGHEMDWLAMTLGGDRENIPWLCPSTTNGDPYWRPWRGQRGNKCDEGDKDGGWDWRIAAVEDAKRCSKLETSSNSVPPDPETLLEQLQDQEESTAHRVMLIRRSLGALADWHGPASAEAISLARAIEATMEALFGPTLPKGTLTWSMPAFKSLHGSDREPVRCRVERLENGSWKAYSDEIDAALSLWLYSVYEQENPRDHANLKDAEEEEGRRNKVKYRKPTKDDAWLRAKETPVKQSLQLLGSYSERLHQHLRWWMPDGAVRVREVEEIEKATDDGTTIEVETHRIVGFMSGLSPGSLSGGQRQFYKVRASSLTPDKDVTNRRGEDGEKTHVAAVNKMADPMPGEVDIRPTETGGAIHDAALRSFTLQNSQLSKMAQDIHNTGLGSLEEVYQCIIPPLSGEDRLPCRGHWKEAVDAYLWQFRTARAYLQHEDIIDKATALLMECLNAVTDVIKTRKAQQLEQRDIQELEQIKSMLDSELRNASVDLVTRLLKLYKVQGRSWGCSFIENTNPLTGEDTKIKFTRLHWMAYEDEFWNLEKRLEASRVGIDEKDILDWTPLHYAAAKPSSKALSKLLEYRADVNGQDAHGRTPLHYACRHGDEDASVVQDLLRAGAKINTQDIGGMAPIHYAAMHGSSSVLESLIEAGADINFVDTLGRTALLWAISKGRTDIVTRLWRDSKTGLRDHNGRTPLHLAAIADVDEASRRDDIARVLLEKLLEKDTAIIESKDRSTPLYRTTKSRYKAVVKLLLDRGTTIKANNYSGSTPLYRAAKSGYKAIVKLLLDRGTAIEAEDRSGLTPLHRAARSGHQTVVRLLQSKL</sequence>
<evidence type="ECO:0008006" key="8">
    <source>
        <dbReference type="Google" id="ProtNLM"/>
    </source>
</evidence>
<dbReference type="SUPFAM" id="SSF48403">
    <property type="entry name" value="Ankyrin repeat"/>
    <property type="match status" value="1"/>
</dbReference>
<accession>A0AAV9HFL7</accession>
<feature type="repeat" description="ANK" evidence="3">
    <location>
        <begin position="1140"/>
        <end position="1172"/>
    </location>
</feature>
<protein>
    <recommendedName>
        <fullName evidence="8">Ankyrin repeat protein</fullName>
    </recommendedName>
</protein>
<dbReference type="EMBL" id="MU865040">
    <property type="protein sequence ID" value="KAK4459297.1"/>
    <property type="molecule type" value="Genomic_DNA"/>
</dbReference>
<evidence type="ECO:0000313" key="7">
    <source>
        <dbReference type="Proteomes" id="UP001321749"/>
    </source>
</evidence>
<evidence type="ECO:0000313" key="6">
    <source>
        <dbReference type="EMBL" id="KAK4459297.1"/>
    </source>
</evidence>
<proteinExistence type="predicted"/>
<dbReference type="InterPro" id="IPR002110">
    <property type="entry name" value="Ankyrin_rpt"/>
</dbReference>
<organism evidence="6 7">
    <name type="scientific">Cladorrhinum samala</name>
    <dbReference type="NCBI Taxonomy" id="585594"/>
    <lineage>
        <taxon>Eukaryota</taxon>
        <taxon>Fungi</taxon>
        <taxon>Dikarya</taxon>
        <taxon>Ascomycota</taxon>
        <taxon>Pezizomycotina</taxon>
        <taxon>Sordariomycetes</taxon>
        <taxon>Sordariomycetidae</taxon>
        <taxon>Sordariales</taxon>
        <taxon>Podosporaceae</taxon>
        <taxon>Cladorrhinum</taxon>
    </lineage>
</organism>
<feature type="repeat" description="ANK" evidence="3">
    <location>
        <begin position="1033"/>
        <end position="1065"/>
    </location>
</feature>
<dbReference type="PROSITE" id="PS50088">
    <property type="entry name" value="ANK_REPEAT"/>
    <property type="match status" value="6"/>
</dbReference>